<reference evidence="1 2" key="1">
    <citation type="submission" date="2018-08" db="EMBL/GenBank/DDBJ databases">
        <title>Genome analysis of the thermophilic bacterium of the candidate phylum Aminicenantes from deep subsurface aquifer revealed its physiology and ecological role.</title>
        <authorList>
            <person name="Kadnikov V.V."/>
            <person name="Mardanov A.V."/>
            <person name="Beletsky A.V."/>
            <person name="Karnachuk O.V."/>
            <person name="Ravin N.V."/>
        </authorList>
    </citation>
    <scope>NUCLEOTIDE SEQUENCE [LARGE SCALE GENOMIC DNA]</scope>
    <source>
        <strain evidence="1">BY38</strain>
    </source>
</reference>
<name>A0A3E2BPF9_9BACT</name>
<gene>
    <name evidence="1" type="ORF">OP8BY_1710</name>
</gene>
<evidence type="ECO:0000313" key="1">
    <source>
        <dbReference type="EMBL" id="RFT16532.1"/>
    </source>
</evidence>
<comment type="caution">
    <text evidence="1">The sequence shown here is derived from an EMBL/GenBank/DDBJ whole genome shotgun (WGS) entry which is preliminary data.</text>
</comment>
<dbReference type="Proteomes" id="UP000257323">
    <property type="component" value="Unassembled WGS sequence"/>
</dbReference>
<dbReference type="EMBL" id="QUAH01000003">
    <property type="protein sequence ID" value="RFT16532.1"/>
    <property type="molecule type" value="Genomic_DNA"/>
</dbReference>
<evidence type="ECO:0000313" key="2">
    <source>
        <dbReference type="Proteomes" id="UP000257323"/>
    </source>
</evidence>
<dbReference type="AlphaFoldDB" id="A0A3E2BPF9"/>
<organism evidence="1 2">
    <name type="scientific">Candidatus Saccharicenans subterraneus</name>
    <dbReference type="NCBI Taxonomy" id="2508984"/>
    <lineage>
        <taxon>Bacteria</taxon>
        <taxon>Candidatus Aminicenantota</taxon>
        <taxon>Candidatus Aminicenantia</taxon>
        <taxon>Candidatus Aminicenantales</taxon>
        <taxon>Candidatus Saccharicenantaceae</taxon>
        <taxon>Candidatus Saccharicenans</taxon>
    </lineage>
</organism>
<accession>A0A3E2BPF9</accession>
<proteinExistence type="predicted"/>
<sequence length="199" mass="22758">MKERFRPAFFTLALFCLILFPGPGQVSAGWLQNFEAQNRTDELDDVLRIINFLEEAVSSWREKGHFQGLVAEFSQEQVSAFFKHLFSEENPTLKSLRLKLAPGNRVEGWVILDLASQGLSGDRNLYFAARVEQQGRRVRLNFSSLFLETQRVQPEIVNALIDLVARVRGLEARHLDDWYDLPEGIARVDTGPGSLLIYY</sequence>
<protein>
    <submittedName>
        <fullName evidence="1">Uncharacterized protein</fullName>
    </submittedName>
</protein>